<reference evidence="2 3" key="1">
    <citation type="submission" date="2018-06" db="EMBL/GenBank/DDBJ databases">
        <title>Complete Genomes of Monosporascus.</title>
        <authorList>
            <person name="Robinson A.J."/>
            <person name="Natvig D.O."/>
        </authorList>
    </citation>
    <scope>NUCLEOTIDE SEQUENCE [LARGE SCALE GENOMIC DNA]</scope>
    <source>
        <strain evidence="2 3">CBS 609.92</strain>
    </source>
</reference>
<evidence type="ECO:0008006" key="4">
    <source>
        <dbReference type="Google" id="ProtNLM"/>
    </source>
</evidence>
<feature type="chain" id="PRO_5045148734" description="F-box domain-containing protein" evidence="1">
    <location>
        <begin position="23"/>
        <end position="285"/>
    </location>
</feature>
<evidence type="ECO:0000313" key="2">
    <source>
        <dbReference type="EMBL" id="RYO84762.1"/>
    </source>
</evidence>
<name>A0ABY0H926_9PEZI</name>
<gene>
    <name evidence="2" type="ORF">DL762_005484</name>
</gene>
<comment type="caution">
    <text evidence="2">The sequence shown here is derived from an EMBL/GenBank/DDBJ whole genome shotgun (WGS) entry which is preliminary data.</text>
</comment>
<evidence type="ECO:0000313" key="3">
    <source>
        <dbReference type="Proteomes" id="UP000294003"/>
    </source>
</evidence>
<keyword evidence="1" id="KW-0732">Signal</keyword>
<feature type="signal peptide" evidence="1">
    <location>
        <begin position="1"/>
        <end position="22"/>
    </location>
</feature>
<protein>
    <recommendedName>
        <fullName evidence="4">F-box domain-containing protein</fullName>
    </recommendedName>
</protein>
<organism evidence="2 3">
    <name type="scientific">Monosporascus cannonballus</name>
    <dbReference type="NCBI Taxonomy" id="155416"/>
    <lineage>
        <taxon>Eukaryota</taxon>
        <taxon>Fungi</taxon>
        <taxon>Dikarya</taxon>
        <taxon>Ascomycota</taxon>
        <taxon>Pezizomycotina</taxon>
        <taxon>Sordariomycetes</taxon>
        <taxon>Xylariomycetidae</taxon>
        <taxon>Xylariales</taxon>
        <taxon>Xylariales incertae sedis</taxon>
        <taxon>Monosporascus</taxon>
    </lineage>
</organism>
<dbReference type="EMBL" id="QJNS01000154">
    <property type="protein sequence ID" value="RYO84762.1"/>
    <property type="molecule type" value="Genomic_DNA"/>
</dbReference>
<dbReference type="Proteomes" id="UP000294003">
    <property type="component" value="Unassembled WGS sequence"/>
</dbReference>
<evidence type="ECO:0000256" key="1">
    <source>
        <dbReference type="SAM" id="SignalP"/>
    </source>
</evidence>
<accession>A0ABY0H926</accession>
<sequence>MGHPWVFLHLEKLLWVTRGSCALPTGPHGYLVLHIFSHLKLYGLASLSSASRNVEGPAKELLWAGIEFHGRCYHNHTASRAPTGRRSRSPQPNAAPNLFPVFDRLGRLELHGEPHPLGDPRGGRFDGAAAPALTRLRCARLWDTSREFRAAYQSNGGLDHYFGGGIDDPEGWRYYTPRPLVLGLEEPLVFPTPKLLHLCKPSECDAERYNYRDYGSLMCSKRRRMVAASTSTRRFPGVLAAVWRRRLAQWKVISGFSAFLMDPRYSAGPGLGFLAGPCEDEDHRF</sequence>
<keyword evidence="3" id="KW-1185">Reference proteome</keyword>
<proteinExistence type="predicted"/>